<dbReference type="EMBL" id="AFIG01000001">
    <property type="protein sequence ID" value="EGL54213.1"/>
    <property type="molecule type" value="Genomic_DNA"/>
</dbReference>
<feature type="transmembrane region" description="Helical" evidence="1">
    <location>
        <begin position="125"/>
        <end position="141"/>
    </location>
</feature>
<gene>
    <name evidence="2" type="ORF">MAMP_00600</name>
</gene>
<evidence type="ECO:0000313" key="2">
    <source>
        <dbReference type="EMBL" id="EGL54213.1"/>
    </source>
</evidence>
<dbReference type="STRING" id="1026882.MAMP_00600"/>
<comment type="caution">
    <text evidence="2">The sequence shown here is derived from an EMBL/GenBank/DDBJ whole genome shotgun (WGS) entry which is preliminary data.</text>
</comment>
<sequence>MQLVIYLLVLIAGMGLSVEAGLLGPLGANIGHFAATLSIFMIGSILLTLIMVLFTRPQLTLLFSQPKWLLTGGVLGPVYVVVLTIATPIVGLGITMTSVLLGQIAMSLVIDHFALLGTKKMAVDHYRILALIMIVIALWLLN</sequence>
<keyword evidence="3" id="KW-1185">Reference proteome</keyword>
<evidence type="ECO:0000256" key="1">
    <source>
        <dbReference type="SAM" id="Phobius"/>
    </source>
</evidence>
<evidence type="ECO:0000313" key="3">
    <source>
        <dbReference type="Proteomes" id="UP000003544"/>
    </source>
</evidence>
<feature type="transmembrane region" description="Helical" evidence="1">
    <location>
        <begin position="68"/>
        <end position="94"/>
    </location>
</feature>
<keyword evidence="1" id="KW-1133">Transmembrane helix</keyword>
<feature type="transmembrane region" description="Helical" evidence="1">
    <location>
        <begin position="30"/>
        <end position="56"/>
    </location>
</feature>
<dbReference type="Pfam" id="PF04657">
    <property type="entry name" value="DMT_YdcZ"/>
    <property type="match status" value="1"/>
</dbReference>
<dbReference type="PANTHER" id="PTHR34821:SF2">
    <property type="entry name" value="INNER MEMBRANE PROTEIN YDCZ"/>
    <property type="match status" value="1"/>
</dbReference>
<proteinExistence type="predicted"/>
<feature type="transmembrane region" description="Helical" evidence="1">
    <location>
        <begin position="100"/>
        <end position="118"/>
    </location>
</feature>
<reference evidence="2 3" key="1">
    <citation type="journal article" date="2011" name="J. Bacteriol.">
        <title>Draft genome sequence of Methylophaga aminisulfidivorans MP T.</title>
        <authorList>
            <person name="Han G.H."/>
            <person name="Kim W."/>
            <person name="Chun J."/>
            <person name="Kim S.W."/>
        </authorList>
    </citation>
    <scope>NUCLEOTIDE SEQUENCE [LARGE SCALE GENOMIC DNA]</scope>
    <source>
        <strain evidence="3">MP(T)</strain>
    </source>
</reference>
<dbReference type="PANTHER" id="PTHR34821">
    <property type="entry name" value="INNER MEMBRANE PROTEIN YDCZ"/>
    <property type="match status" value="1"/>
</dbReference>
<dbReference type="RefSeq" id="WP_007144099.1">
    <property type="nucleotide sequence ID" value="NZ_AFIG01000001.1"/>
</dbReference>
<organism evidence="2 3">
    <name type="scientific">Methylophaga aminisulfidivorans MP</name>
    <dbReference type="NCBI Taxonomy" id="1026882"/>
    <lineage>
        <taxon>Bacteria</taxon>
        <taxon>Pseudomonadati</taxon>
        <taxon>Pseudomonadota</taxon>
        <taxon>Gammaproteobacteria</taxon>
        <taxon>Thiotrichales</taxon>
        <taxon>Piscirickettsiaceae</taxon>
        <taxon>Methylophaga</taxon>
    </lineage>
</organism>
<dbReference type="OrthoDB" id="9097160at2"/>
<accession>F5SY39</accession>
<keyword evidence="1" id="KW-0472">Membrane</keyword>
<dbReference type="Proteomes" id="UP000003544">
    <property type="component" value="Unassembled WGS sequence"/>
</dbReference>
<protein>
    <submittedName>
        <fullName evidence="2">Uncharacterized protein conserved in bacteria</fullName>
    </submittedName>
</protein>
<dbReference type="AlphaFoldDB" id="F5SY39"/>
<dbReference type="InterPro" id="IPR006750">
    <property type="entry name" value="YdcZ"/>
</dbReference>
<keyword evidence="1" id="KW-0812">Transmembrane</keyword>
<dbReference type="GO" id="GO:0005886">
    <property type="term" value="C:plasma membrane"/>
    <property type="evidence" value="ECO:0007669"/>
    <property type="project" value="TreeGrafter"/>
</dbReference>
<dbReference type="eggNOG" id="COG3238">
    <property type="taxonomic scope" value="Bacteria"/>
</dbReference>
<name>F5SY39_9GAMM</name>